<dbReference type="AlphaFoldDB" id="A0A953N9R4"/>
<evidence type="ECO:0000256" key="7">
    <source>
        <dbReference type="ARBA" id="ARBA00047625"/>
    </source>
</evidence>
<dbReference type="GO" id="GO:0030170">
    <property type="term" value="F:pyridoxal phosphate binding"/>
    <property type="evidence" value="ECO:0007669"/>
    <property type="project" value="InterPro"/>
</dbReference>
<keyword evidence="11" id="KW-1185">Reference proteome</keyword>
<organism evidence="10 11">
    <name type="scientific">Zwartia hollandica</name>
    <dbReference type="NCBI Taxonomy" id="324606"/>
    <lineage>
        <taxon>Bacteria</taxon>
        <taxon>Pseudomonadati</taxon>
        <taxon>Pseudomonadota</taxon>
        <taxon>Betaproteobacteria</taxon>
        <taxon>Burkholderiales</taxon>
        <taxon>Alcaligenaceae</taxon>
        <taxon>Zwartia</taxon>
    </lineage>
</organism>
<dbReference type="EMBL" id="JAHXRI010000001">
    <property type="protein sequence ID" value="MBZ1349305.1"/>
    <property type="molecule type" value="Genomic_DNA"/>
</dbReference>
<comment type="catalytic activity">
    <reaction evidence="7">
        <text>an S-substituted L-cysteine + H2O = a thiol + pyruvate + NH4(+)</text>
        <dbReference type="Rhea" id="RHEA:18121"/>
        <dbReference type="ChEBI" id="CHEBI:15361"/>
        <dbReference type="ChEBI" id="CHEBI:15377"/>
        <dbReference type="ChEBI" id="CHEBI:28938"/>
        <dbReference type="ChEBI" id="CHEBI:29256"/>
        <dbReference type="ChEBI" id="CHEBI:58717"/>
        <dbReference type="EC" id="4.4.1.13"/>
    </reaction>
</comment>
<dbReference type="SUPFAM" id="SSF53383">
    <property type="entry name" value="PLP-dependent transferases"/>
    <property type="match status" value="1"/>
</dbReference>
<dbReference type="InterPro" id="IPR000277">
    <property type="entry name" value="Cys/Met-Metab_PyrdxlP-dep_enz"/>
</dbReference>
<comment type="cofactor">
    <cofactor evidence="1 9">
        <name>pyridoxal 5'-phosphate</name>
        <dbReference type="ChEBI" id="CHEBI:597326"/>
    </cofactor>
</comment>
<keyword evidence="3 8" id="KW-0663">Pyridoxal phosphate</keyword>
<protein>
    <submittedName>
        <fullName evidence="10">Cystathionine beta-lyase</fullName>
        <ecNumber evidence="10">4.4.1.8</ecNumber>
    </submittedName>
</protein>
<dbReference type="InterPro" id="IPR054542">
    <property type="entry name" value="Cys_met_metab_PP"/>
</dbReference>
<feature type="modified residue" description="N6-(pyridoxal phosphate)lysine" evidence="8">
    <location>
        <position position="206"/>
    </location>
</feature>
<dbReference type="Gene3D" id="3.40.640.10">
    <property type="entry name" value="Type I PLP-dependent aspartate aminotransferase-like (Major domain)"/>
    <property type="match status" value="1"/>
</dbReference>
<comment type="caution">
    <text evidence="10">The sequence shown here is derived from an EMBL/GenBank/DDBJ whole genome shotgun (WGS) entry which is preliminary data.</text>
</comment>
<evidence type="ECO:0000256" key="4">
    <source>
        <dbReference type="ARBA" id="ARBA00023239"/>
    </source>
</evidence>
<dbReference type="Pfam" id="PF01053">
    <property type="entry name" value="Cys_Met_Meta_PP"/>
    <property type="match status" value="1"/>
</dbReference>
<dbReference type="EC" id="4.4.1.8" evidence="10"/>
<evidence type="ECO:0000256" key="3">
    <source>
        <dbReference type="ARBA" id="ARBA00022898"/>
    </source>
</evidence>
<evidence type="ECO:0000256" key="2">
    <source>
        <dbReference type="ARBA" id="ARBA00009077"/>
    </source>
</evidence>
<sequence>MSESTKRSTRLLRAGRNHTGWVNAPVSRASTYVFDTVQDWRDTRKRRETERLPSYGARGTDSTYALEDALVELEDGHRGFLFPTGQAAIAVTLLAFLKPGDHILLSDASYEPVRNFCKHQLADLGISHTFYPPDGNGIEALIQPNTKVLYVECPGTITYDMLDLPRISEIAKKSNLWVIADNTWGSGWLYQPLALGADVSITAITKYIGGHSDLMMGASVANERAWPALQKATYGFGQTVGADDAFMALRGVRSMPIRLHAHAASALLVAQWLESRSEIAHVFCPALPNDPGHALWKKHCHGTNGLISFELQKRYSQTQAEGVIDALALFGLGASWGGFESLVIPTDLAGTRVLTDWSQRGAVIRLHIGLEDIEDLIADLNQALNTLS</sequence>
<reference evidence="10" key="1">
    <citation type="submission" date="2021-07" db="EMBL/GenBank/DDBJ databases">
        <title>New genus and species of the family Alcaligenaceae.</title>
        <authorList>
            <person name="Hahn M.W."/>
        </authorList>
    </citation>
    <scope>NUCLEOTIDE SEQUENCE</scope>
    <source>
        <strain evidence="10">LF4-65</strain>
    </source>
</reference>
<gene>
    <name evidence="10" type="primary">metC</name>
    <name evidence="10" type="ORF">KZZ10_01475</name>
</gene>
<dbReference type="RefSeq" id="WP_259659712.1">
    <property type="nucleotide sequence ID" value="NZ_JAHXRI010000001.1"/>
</dbReference>
<dbReference type="Gene3D" id="3.90.1150.10">
    <property type="entry name" value="Aspartate Aminotransferase, domain 1"/>
    <property type="match status" value="1"/>
</dbReference>
<evidence type="ECO:0000256" key="6">
    <source>
        <dbReference type="ARBA" id="ARBA00047517"/>
    </source>
</evidence>
<dbReference type="GO" id="GO:0019346">
    <property type="term" value="P:transsulfuration"/>
    <property type="evidence" value="ECO:0007669"/>
    <property type="project" value="InterPro"/>
</dbReference>
<dbReference type="PROSITE" id="PS00868">
    <property type="entry name" value="CYS_MET_METAB_PP"/>
    <property type="match status" value="1"/>
</dbReference>
<dbReference type="GO" id="GO:0019450">
    <property type="term" value="P:L-cysteine catabolic process to pyruvate"/>
    <property type="evidence" value="ECO:0007669"/>
    <property type="project" value="TreeGrafter"/>
</dbReference>
<evidence type="ECO:0000313" key="10">
    <source>
        <dbReference type="EMBL" id="MBZ1349305.1"/>
    </source>
</evidence>
<dbReference type="GO" id="GO:0047804">
    <property type="term" value="F:cysteine-S-conjugate beta-lyase activity"/>
    <property type="evidence" value="ECO:0007669"/>
    <property type="project" value="UniProtKB-EC"/>
</dbReference>
<dbReference type="NCBIfam" id="TIGR01324">
    <property type="entry name" value="cysta_beta_ly_B"/>
    <property type="match status" value="1"/>
</dbReference>
<comment type="pathway">
    <text evidence="5">Amino-acid biosynthesis; L-methionine biosynthesis via de novo pathway; L-homocysteine from L-cystathionine: step 1/1.</text>
</comment>
<name>A0A953N9R4_9BURK</name>
<dbReference type="InterPro" id="IPR015424">
    <property type="entry name" value="PyrdxlP-dep_Trfase"/>
</dbReference>
<evidence type="ECO:0000256" key="8">
    <source>
        <dbReference type="PIRSR" id="PIRSR001434-2"/>
    </source>
</evidence>
<accession>A0A953N9R4</accession>
<dbReference type="InterPro" id="IPR015422">
    <property type="entry name" value="PyrdxlP-dep_Trfase_small"/>
</dbReference>
<dbReference type="InterPro" id="IPR015421">
    <property type="entry name" value="PyrdxlP-dep_Trfase_major"/>
</dbReference>
<keyword evidence="4 10" id="KW-0456">Lyase</keyword>
<proteinExistence type="inferred from homology"/>
<comment type="similarity">
    <text evidence="2 9">Belongs to the trans-sulfuration enzymes family.</text>
</comment>
<evidence type="ECO:0000313" key="11">
    <source>
        <dbReference type="Proteomes" id="UP000739565"/>
    </source>
</evidence>
<evidence type="ECO:0000256" key="5">
    <source>
        <dbReference type="ARBA" id="ARBA00046315"/>
    </source>
</evidence>
<dbReference type="InterPro" id="IPR006233">
    <property type="entry name" value="Cys_b_lyase_bac"/>
</dbReference>
<dbReference type="Proteomes" id="UP000739565">
    <property type="component" value="Unassembled WGS sequence"/>
</dbReference>
<evidence type="ECO:0000256" key="1">
    <source>
        <dbReference type="ARBA" id="ARBA00001933"/>
    </source>
</evidence>
<evidence type="ECO:0000256" key="9">
    <source>
        <dbReference type="RuleBase" id="RU362118"/>
    </source>
</evidence>
<dbReference type="PIRSF" id="PIRSF001434">
    <property type="entry name" value="CGS"/>
    <property type="match status" value="1"/>
</dbReference>
<dbReference type="PANTHER" id="PTHR43500">
    <property type="entry name" value="CYSTATHIONINE BETA-LYASE-RELATED"/>
    <property type="match status" value="1"/>
</dbReference>
<comment type="catalytic activity">
    <reaction evidence="6">
        <text>L,L-cystathionine + H2O = L-homocysteine + pyruvate + NH4(+)</text>
        <dbReference type="Rhea" id="RHEA:13965"/>
        <dbReference type="ChEBI" id="CHEBI:15361"/>
        <dbReference type="ChEBI" id="CHEBI:15377"/>
        <dbReference type="ChEBI" id="CHEBI:28938"/>
        <dbReference type="ChEBI" id="CHEBI:58161"/>
        <dbReference type="ChEBI" id="CHEBI:58199"/>
    </reaction>
</comment>
<dbReference type="FunFam" id="3.40.640.10:FF:000046">
    <property type="entry name" value="Cystathionine gamma-lyase"/>
    <property type="match status" value="1"/>
</dbReference>
<dbReference type="PANTHER" id="PTHR43500:SF1">
    <property type="entry name" value="CYSTATHIONINE BETA-LYASE-RELATED"/>
    <property type="match status" value="1"/>
</dbReference>